<evidence type="ECO:0000259" key="1">
    <source>
        <dbReference type="Pfam" id="PF02441"/>
    </source>
</evidence>
<gene>
    <name evidence="2" type="ORF">ACEZDJ_05410</name>
</gene>
<accession>A0ABV6UGY6</accession>
<dbReference type="InterPro" id="IPR003382">
    <property type="entry name" value="Flavoprotein"/>
</dbReference>
<protein>
    <submittedName>
        <fullName evidence="2">Flavoprotein</fullName>
    </submittedName>
</protein>
<dbReference type="RefSeq" id="WP_332262536.1">
    <property type="nucleotide sequence ID" value="NZ_JBHEZZ010000002.1"/>
</dbReference>
<dbReference type="SUPFAM" id="SSF52507">
    <property type="entry name" value="Homo-oligomeric flavin-containing Cys decarboxylases, HFCD"/>
    <property type="match status" value="1"/>
</dbReference>
<organism evidence="2 3">
    <name type="scientific">Streptacidiphilus cavernicola</name>
    <dbReference type="NCBI Taxonomy" id="3342716"/>
    <lineage>
        <taxon>Bacteria</taxon>
        <taxon>Bacillati</taxon>
        <taxon>Actinomycetota</taxon>
        <taxon>Actinomycetes</taxon>
        <taxon>Kitasatosporales</taxon>
        <taxon>Streptomycetaceae</taxon>
        <taxon>Streptacidiphilus</taxon>
    </lineage>
</organism>
<reference evidence="2 3" key="1">
    <citation type="submission" date="2024-09" db="EMBL/GenBank/DDBJ databases">
        <authorList>
            <person name="Lee S.D."/>
        </authorList>
    </citation>
    <scope>NUCLEOTIDE SEQUENCE [LARGE SCALE GENOMIC DNA]</scope>
    <source>
        <strain evidence="2 3">N1-5</strain>
    </source>
</reference>
<evidence type="ECO:0000313" key="2">
    <source>
        <dbReference type="EMBL" id="MFC1400720.1"/>
    </source>
</evidence>
<dbReference type="Gene3D" id="3.40.50.1950">
    <property type="entry name" value="Flavin prenyltransferase-like"/>
    <property type="match status" value="1"/>
</dbReference>
<sequence>MIVCAAAPAPGVGELIGAAIDEGWEVCVLATPAAVAFLDVAAVEAQTGWPVFSEYRRPGEAKRQPAADAVVVAPATYNTINKWAAGIVDNYALGSFAEATGLGLPVVVLPSVGDALAGNRVFGRSLDALREAGVDVQIRCGSEDGGFPWGLALEALPK</sequence>
<dbReference type="EMBL" id="JBHEZZ010000002">
    <property type="protein sequence ID" value="MFC1400720.1"/>
    <property type="molecule type" value="Genomic_DNA"/>
</dbReference>
<dbReference type="InterPro" id="IPR036551">
    <property type="entry name" value="Flavin_trans-like"/>
</dbReference>
<name>A0ABV6UGY6_9ACTN</name>
<evidence type="ECO:0000313" key="3">
    <source>
        <dbReference type="Proteomes" id="UP001592528"/>
    </source>
</evidence>
<feature type="domain" description="Flavoprotein" evidence="1">
    <location>
        <begin position="2"/>
        <end position="111"/>
    </location>
</feature>
<proteinExistence type="predicted"/>
<dbReference type="Proteomes" id="UP001592528">
    <property type="component" value="Unassembled WGS sequence"/>
</dbReference>
<keyword evidence="3" id="KW-1185">Reference proteome</keyword>
<dbReference type="Pfam" id="PF02441">
    <property type="entry name" value="Flavoprotein"/>
    <property type="match status" value="1"/>
</dbReference>
<comment type="caution">
    <text evidence="2">The sequence shown here is derived from an EMBL/GenBank/DDBJ whole genome shotgun (WGS) entry which is preliminary data.</text>
</comment>